<dbReference type="RefSeq" id="WP_151077573.1">
    <property type="nucleotide sequence ID" value="NZ_CP047647.1"/>
</dbReference>
<protein>
    <submittedName>
        <fullName evidence="1">Uncharacterized protein</fullName>
    </submittedName>
</protein>
<comment type="caution">
    <text evidence="1">The sequence shown here is derived from an EMBL/GenBank/DDBJ whole genome shotgun (WGS) entry which is preliminary data.</text>
</comment>
<name>A0A7L4ZTU9_9BACT</name>
<proteinExistence type="predicted"/>
<accession>A0A7L4ZTU9</accession>
<evidence type="ECO:0000313" key="2">
    <source>
        <dbReference type="Proteomes" id="UP000326380"/>
    </source>
</evidence>
<organism evidence="1 2">
    <name type="scientific">Hymenobacter busanensis</name>
    <dbReference type="NCBI Taxonomy" id="2607656"/>
    <lineage>
        <taxon>Bacteria</taxon>
        <taxon>Pseudomonadati</taxon>
        <taxon>Bacteroidota</taxon>
        <taxon>Cytophagia</taxon>
        <taxon>Cytophagales</taxon>
        <taxon>Hymenobacteraceae</taxon>
        <taxon>Hymenobacter</taxon>
    </lineage>
</organism>
<evidence type="ECO:0000313" key="1">
    <source>
        <dbReference type="EMBL" id="KAA9339872.1"/>
    </source>
</evidence>
<reference evidence="1 2" key="1">
    <citation type="submission" date="2019-09" db="EMBL/GenBank/DDBJ databases">
        <title>Genome sequence of Hymenobacter sp. M3.</title>
        <authorList>
            <person name="Srinivasan S."/>
        </authorList>
    </citation>
    <scope>NUCLEOTIDE SEQUENCE [LARGE SCALE GENOMIC DNA]</scope>
    <source>
        <strain evidence="1 2">M3</strain>
    </source>
</reference>
<dbReference type="EMBL" id="VTWU01000001">
    <property type="protein sequence ID" value="KAA9339872.1"/>
    <property type="molecule type" value="Genomic_DNA"/>
</dbReference>
<dbReference type="AlphaFoldDB" id="A0A7L4ZTU9"/>
<sequence>MLSEAKKIARFLQQQMGATGTVQRFAGTLVNGILGESQRWYYVLIPQPRQAVGSAAGGGLEPVRLTLTWLREPSGNGVETRLGYATAPLDGSPCVLHANTFQPSEMGDNEVYFIGYRFRLPKVYQDMLDDAGRPEDL</sequence>
<dbReference type="Proteomes" id="UP000326380">
    <property type="component" value="Unassembled WGS sequence"/>
</dbReference>
<gene>
    <name evidence="1" type="ORF">F0P96_04445</name>
</gene>
<keyword evidence="2" id="KW-1185">Reference proteome</keyword>